<keyword evidence="9 12" id="KW-0201">Cytochrome c-type biogenesis</keyword>
<comment type="subcellular location">
    <subcellularLocation>
        <location evidence="2">Cell inner membrane</location>
        <topology evidence="2">Multi-pass membrane protein</topology>
    </subcellularLocation>
</comment>
<dbReference type="PIRSF" id="PIRSF002764">
    <property type="entry name" value="CcmB"/>
    <property type="match status" value="1"/>
</dbReference>
<evidence type="ECO:0000256" key="10">
    <source>
        <dbReference type="ARBA" id="ARBA00022989"/>
    </source>
</evidence>
<organism evidence="14 15">
    <name type="scientific">Candidatus Lambdaproteobacteria bacterium RIFOXYD2_FULL_50_16</name>
    <dbReference type="NCBI Taxonomy" id="1817772"/>
    <lineage>
        <taxon>Bacteria</taxon>
        <taxon>Pseudomonadati</taxon>
        <taxon>Pseudomonadota</taxon>
        <taxon>Candidatus Lambdaproteobacteria</taxon>
    </lineage>
</organism>
<keyword evidence="8 13" id="KW-0812">Transmembrane</keyword>
<evidence type="ECO:0000256" key="1">
    <source>
        <dbReference type="ARBA" id="ARBA00002442"/>
    </source>
</evidence>
<evidence type="ECO:0000256" key="8">
    <source>
        <dbReference type="ARBA" id="ARBA00022692"/>
    </source>
</evidence>
<feature type="transmembrane region" description="Helical" evidence="13">
    <location>
        <begin position="129"/>
        <end position="150"/>
    </location>
</feature>
<feature type="transmembrane region" description="Helical" evidence="13">
    <location>
        <begin position="100"/>
        <end position="123"/>
    </location>
</feature>
<dbReference type="InterPro" id="IPR003544">
    <property type="entry name" value="Cyt_c_biogenesis_CcmB"/>
</dbReference>
<gene>
    <name evidence="14" type="ORF">A2527_10730</name>
</gene>
<dbReference type="STRING" id="1817772.A2527_10730"/>
<keyword evidence="6 12" id="KW-1003">Cell membrane</keyword>
<protein>
    <recommendedName>
        <fullName evidence="4 12">Heme exporter protein B</fullName>
    </recommendedName>
</protein>
<keyword evidence="10 13" id="KW-1133">Transmembrane helix</keyword>
<evidence type="ECO:0000256" key="5">
    <source>
        <dbReference type="ARBA" id="ARBA00022448"/>
    </source>
</evidence>
<dbReference type="GO" id="GO:0017004">
    <property type="term" value="P:cytochrome complex assembly"/>
    <property type="evidence" value="ECO:0007669"/>
    <property type="project" value="UniProtKB-KW"/>
</dbReference>
<evidence type="ECO:0000256" key="12">
    <source>
        <dbReference type="PIRNR" id="PIRNR002764"/>
    </source>
</evidence>
<evidence type="ECO:0000256" key="9">
    <source>
        <dbReference type="ARBA" id="ARBA00022748"/>
    </source>
</evidence>
<evidence type="ECO:0000256" key="13">
    <source>
        <dbReference type="SAM" id="Phobius"/>
    </source>
</evidence>
<dbReference type="AlphaFoldDB" id="A0A1F6GG89"/>
<evidence type="ECO:0000256" key="4">
    <source>
        <dbReference type="ARBA" id="ARBA00016452"/>
    </source>
</evidence>
<accession>A0A1F6GG89</accession>
<evidence type="ECO:0000313" key="14">
    <source>
        <dbReference type="EMBL" id="OGG97134.1"/>
    </source>
</evidence>
<dbReference type="InterPro" id="IPR026031">
    <property type="entry name" value="Cyt_c_CcmB_bac"/>
</dbReference>
<dbReference type="PRINTS" id="PR01414">
    <property type="entry name" value="CCMBBIOGNSIS"/>
</dbReference>
<sequence>MIGDAYVILKKDLILDLRRMENFVAMLFFGVIILLVFSFALPQDEEMHKNLAPGVFWVTFLLSGILGLSKSFQMEKEMGSMEALLLAPISRGSIFLGKMLGNWIFVLVMQCLLIPLFSLLFFAPAMDHFGEMLALSALTALGFSSLGTLLSGLTTDVRFKEILLPILLFPLLIPLLLAAVRILAGILVGEGFQGELDWLKLLIGFDLIFLIIAYLTFDFVMEL</sequence>
<dbReference type="Pfam" id="PF03379">
    <property type="entry name" value="CcmB"/>
    <property type="match status" value="1"/>
</dbReference>
<evidence type="ECO:0000256" key="7">
    <source>
        <dbReference type="ARBA" id="ARBA00022519"/>
    </source>
</evidence>
<evidence type="ECO:0000256" key="2">
    <source>
        <dbReference type="ARBA" id="ARBA00004429"/>
    </source>
</evidence>
<keyword evidence="11 12" id="KW-0472">Membrane</keyword>
<keyword evidence="5 12" id="KW-0813">Transport</keyword>
<comment type="function">
    <text evidence="1 12">Required for the export of heme to the periplasm for the biogenesis of c-type cytochromes.</text>
</comment>
<feature type="transmembrane region" description="Helical" evidence="13">
    <location>
        <begin position="23"/>
        <end position="42"/>
    </location>
</feature>
<keyword evidence="7 12" id="KW-0997">Cell inner membrane</keyword>
<name>A0A1F6GG89_9PROT</name>
<evidence type="ECO:0000256" key="6">
    <source>
        <dbReference type="ARBA" id="ARBA00022475"/>
    </source>
</evidence>
<feature type="transmembrane region" description="Helical" evidence="13">
    <location>
        <begin position="198"/>
        <end position="217"/>
    </location>
</feature>
<dbReference type="GO" id="GO:0015232">
    <property type="term" value="F:heme transmembrane transporter activity"/>
    <property type="evidence" value="ECO:0007669"/>
    <property type="project" value="InterPro"/>
</dbReference>
<comment type="caution">
    <text evidence="14">The sequence shown here is derived from an EMBL/GenBank/DDBJ whole genome shotgun (WGS) entry which is preliminary data.</text>
</comment>
<dbReference type="Proteomes" id="UP000178449">
    <property type="component" value="Unassembled WGS sequence"/>
</dbReference>
<feature type="transmembrane region" description="Helical" evidence="13">
    <location>
        <begin position="54"/>
        <end position="72"/>
    </location>
</feature>
<dbReference type="GO" id="GO:1903607">
    <property type="term" value="P:cytochrome c biosynthetic process"/>
    <property type="evidence" value="ECO:0007669"/>
    <property type="project" value="TreeGrafter"/>
</dbReference>
<reference evidence="14 15" key="1">
    <citation type="journal article" date="2016" name="Nat. Commun.">
        <title>Thousands of microbial genomes shed light on interconnected biogeochemical processes in an aquifer system.</title>
        <authorList>
            <person name="Anantharaman K."/>
            <person name="Brown C.T."/>
            <person name="Hug L.A."/>
            <person name="Sharon I."/>
            <person name="Castelle C.J."/>
            <person name="Probst A.J."/>
            <person name="Thomas B.C."/>
            <person name="Singh A."/>
            <person name="Wilkins M.J."/>
            <person name="Karaoz U."/>
            <person name="Brodie E.L."/>
            <person name="Williams K.H."/>
            <person name="Hubbard S.S."/>
            <person name="Banfield J.F."/>
        </authorList>
    </citation>
    <scope>NUCLEOTIDE SEQUENCE [LARGE SCALE GENOMIC DNA]</scope>
</reference>
<feature type="transmembrane region" description="Helical" evidence="13">
    <location>
        <begin position="162"/>
        <end position="186"/>
    </location>
</feature>
<proteinExistence type="inferred from homology"/>
<evidence type="ECO:0000313" key="15">
    <source>
        <dbReference type="Proteomes" id="UP000178449"/>
    </source>
</evidence>
<evidence type="ECO:0000256" key="3">
    <source>
        <dbReference type="ARBA" id="ARBA00010544"/>
    </source>
</evidence>
<evidence type="ECO:0000256" key="11">
    <source>
        <dbReference type="ARBA" id="ARBA00023136"/>
    </source>
</evidence>
<dbReference type="PANTHER" id="PTHR30070:SF1">
    <property type="entry name" value="CYTOCHROME C BIOGENESIS B-RELATED"/>
    <property type="match status" value="1"/>
</dbReference>
<dbReference type="GO" id="GO:0005886">
    <property type="term" value="C:plasma membrane"/>
    <property type="evidence" value="ECO:0007669"/>
    <property type="project" value="UniProtKB-SubCell"/>
</dbReference>
<comment type="similarity">
    <text evidence="3 12">Belongs to the CcmB/CycW/HelB family.</text>
</comment>
<dbReference type="EMBL" id="MFNE01000004">
    <property type="protein sequence ID" value="OGG97134.1"/>
    <property type="molecule type" value="Genomic_DNA"/>
</dbReference>
<dbReference type="PANTHER" id="PTHR30070">
    <property type="entry name" value="HEME EXPORTER PROTEIN B"/>
    <property type="match status" value="1"/>
</dbReference>